<reference evidence="2 3" key="1">
    <citation type="submission" date="2020-06" db="EMBL/GenBank/DDBJ databases">
        <authorList>
            <person name="Li R."/>
            <person name="Bekaert M."/>
        </authorList>
    </citation>
    <scope>NUCLEOTIDE SEQUENCE [LARGE SCALE GENOMIC DNA]</scope>
    <source>
        <strain evidence="3">wild</strain>
    </source>
</reference>
<evidence type="ECO:0000256" key="1">
    <source>
        <dbReference type="SAM" id="MobiDB-lite"/>
    </source>
</evidence>
<gene>
    <name evidence="2" type="ORF">MCOR_27457</name>
</gene>
<feature type="compositionally biased region" description="Polar residues" evidence="1">
    <location>
        <begin position="151"/>
        <end position="175"/>
    </location>
</feature>
<dbReference type="Proteomes" id="UP000507470">
    <property type="component" value="Unassembled WGS sequence"/>
</dbReference>
<accession>A0A6J8C840</accession>
<evidence type="ECO:0000313" key="2">
    <source>
        <dbReference type="EMBL" id="CAC5392533.1"/>
    </source>
</evidence>
<name>A0A6J8C840_MYTCO</name>
<dbReference type="AlphaFoldDB" id="A0A6J8C840"/>
<feature type="region of interest" description="Disordered" evidence="1">
    <location>
        <begin position="131"/>
        <end position="196"/>
    </location>
</feature>
<protein>
    <submittedName>
        <fullName evidence="2">SRRM1</fullName>
    </submittedName>
</protein>
<evidence type="ECO:0000313" key="3">
    <source>
        <dbReference type="Proteomes" id="UP000507470"/>
    </source>
</evidence>
<dbReference type="EMBL" id="CACVKT020004987">
    <property type="protein sequence ID" value="CAC5392533.1"/>
    <property type="molecule type" value="Genomic_DNA"/>
</dbReference>
<organism evidence="2 3">
    <name type="scientific">Mytilus coruscus</name>
    <name type="common">Sea mussel</name>
    <dbReference type="NCBI Taxonomy" id="42192"/>
    <lineage>
        <taxon>Eukaryota</taxon>
        <taxon>Metazoa</taxon>
        <taxon>Spiralia</taxon>
        <taxon>Lophotrochozoa</taxon>
        <taxon>Mollusca</taxon>
        <taxon>Bivalvia</taxon>
        <taxon>Autobranchia</taxon>
        <taxon>Pteriomorphia</taxon>
        <taxon>Mytilida</taxon>
        <taxon>Mytiloidea</taxon>
        <taxon>Mytilidae</taxon>
        <taxon>Mytilinae</taxon>
        <taxon>Mytilus</taxon>
    </lineage>
</organism>
<feature type="compositionally biased region" description="Basic and acidic residues" evidence="1">
    <location>
        <begin position="187"/>
        <end position="196"/>
    </location>
</feature>
<proteinExistence type="predicted"/>
<keyword evidence="3" id="KW-1185">Reference proteome</keyword>
<sequence>MPVFTGSGNLSLGSFVYQFERTASRRNWDDAKKTCRFLDCLSEVALEYARRSYISKYDELREIHERRFSTKGGSICSKKTAAVHQAVGRRDHRGIQAHGLAKHSQRIEKVDNSLQTDIKDLVSLVGKLLKDGRSNRSSSPEMHHREYYNSKRPQSNYSRSPTPPRSQSKFRSPQNSRSPSPHRGSRSSKEQDNMPI</sequence>